<keyword evidence="4" id="KW-0460">Magnesium</keyword>
<evidence type="ECO:0000256" key="2">
    <source>
        <dbReference type="ARBA" id="ARBA00008031"/>
    </source>
</evidence>
<dbReference type="SFLD" id="SFLDS00001">
    <property type="entry name" value="Enolase"/>
    <property type="match status" value="1"/>
</dbReference>
<evidence type="ECO:0000256" key="1">
    <source>
        <dbReference type="ARBA" id="ARBA00001946"/>
    </source>
</evidence>
<reference evidence="8" key="1">
    <citation type="submission" date="2015-07" db="EMBL/GenBank/DDBJ databases">
        <authorList>
            <person name="Rodrigo-Torres Lidia"/>
            <person name="Arahal R.David."/>
        </authorList>
    </citation>
    <scope>NUCLEOTIDE SEQUENCE [LARGE SCALE GENOMIC DNA]</scope>
    <source>
        <strain evidence="8">CECT 5112</strain>
    </source>
</reference>
<evidence type="ECO:0000313" key="8">
    <source>
        <dbReference type="Proteomes" id="UP000053235"/>
    </source>
</evidence>
<dbReference type="Proteomes" id="UP000053235">
    <property type="component" value="Unassembled WGS sequence"/>
</dbReference>
<dbReference type="OrthoDB" id="9802699at2"/>
<dbReference type="SFLD" id="SFLDG00180">
    <property type="entry name" value="muconate_cycloisomerase"/>
    <property type="match status" value="1"/>
</dbReference>
<dbReference type="AlphaFoldDB" id="A0A0M6ZTC1"/>
<keyword evidence="8" id="KW-1185">Reference proteome</keyword>
<sequence>MKITKISVWQFDLPLSKPYWLSGGRLKFERLDSTFVRIETDEGLAGWGEGCPWGHTYLPAHGSGLRAALELIAPALIGKDPRALESINRAMDLQLPGHPYAKAPLDIACWDILGKSSSSPLWLLFGAENPAEVAINSSISTGTPDEMIADIQAASARGYKTHSAKVGGNNFKADIDRIEAISEALEPDEQVTFDVNRAWTPGVALQVLNSVAARDWIEQPCETLAECALVAAKVPQPIMLDECLHSFADHLDAWKAGICQGVKVKPNRVGGLTKAKQIRDFGISVGWQMHIEDTGGSAFADTAALHLAAATPEANRLASWLCHAHLAVDPVPGQGARNVEGSVHFDQSPGIGFEPDPEILGDPIAVYGDAA</sequence>
<dbReference type="Pfam" id="PF13378">
    <property type="entry name" value="MR_MLE_C"/>
    <property type="match status" value="1"/>
</dbReference>
<dbReference type="STRING" id="388408.LAX5112_00638"/>
<dbReference type="SUPFAM" id="SSF54826">
    <property type="entry name" value="Enolase N-terminal domain-like"/>
    <property type="match status" value="1"/>
</dbReference>
<dbReference type="SUPFAM" id="SSF51604">
    <property type="entry name" value="Enolase C-terminal domain-like"/>
    <property type="match status" value="1"/>
</dbReference>
<dbReference type="GO" id="GO:0016854">
    <property type="term" value="F:racemase and epimerase activity"/>
    <property type="evidence" value="ECO:0007669"/>
    <property type="project" value="UniProtKB-ARBA"/>
</dbReference>
<protein>
    <submittedName>
        <fullName evidence="7">L-Ala-D/L-Glu epimerase</fullName>
        <ecNumber evidence="7">5.1.1.-</ecNumber>
    </submittedName>
</protein>
<dbReference type="Gene3D" id="3.30.390.10">
    <property type="entry name" value="Enolase-like, N-terminal domain"/>
    <property type="match status" value="1"/>
</dbReference>
<keyword evidence="3" id="KW-0479">Metal-binding</keyword>
<dbReference type="Gene3D" id="3.20.20.120">
    <property type="entry name" value="Enolase-like C-terminal domain"/>
    <property type="match status" value="1"/>
</dbReference>
<evidence type="ECO:0000256" key="5">
    <source>
        <dbReference type="ARBA" id="ARBA00023235"/>
    </source>
</evidence>
<dbReference type="InterPro" id="IPR029065">
    <property type="entry name" value="Enolase_C-like"/>
</dbReference>
<name>A0A0M6ZTC1_9HYPH</name>
<dbReference type="InterPro" id="IPR036849">
    <property type="entry name" value="Enolase-like_C_sf"/>
</dbReference>
<dbReference type="Pfam" id="PF02746">
    <property type="entry name" value="MR_MLE_N"/>
    <property type="match status" value="1"/>
</dbReference>
<dbReference type="InterPro" id="IPR029017">
    <property type="entry name" value="Enolase-like_N"/>
</dbReference>
<evidence type="ECO:0000313" key="7">
    <source>
        <dbReference type="EMBL" id="CTQ65466.1"/>
    </source>
</evidence>
<comment type="cofactor">
    <cofactor evidence="1">
        <name>Mg(2+)</name>
        <dbReference type="ChEBI" id="CHEBI:18420"/>
    </cofactor>
</comment>
<dbReference type="PANTHER" id="PTHR48073">
    <property type="entry name" value="O-SUCCINYLBENZOATE SYNTHASE-RELATED"/>
    <property type="match status" value="1"/>
</dbReference>
<dbReference type="RefSeq" id="WP_055670593.1">
    <property type="nucleotide sequence ID" value="NZ_CXWD01000003.1"/>
</dbReference>
<dbReference type="EC" id="5.1.1.-" evidence="7"/>
<keyword evidence="5 7" id="KW-0413">Isomerase</keyword>
<feature type="domain" description="Mandelate racemase/muconate lactonizing enzyme C-terminal" evidence="6">
    <location>
        <begin position="144"/>
        <end position="237"/>
    </location>
</feature>
<comment type="similarity">
    <text evidence="2">Belongs to the mandelate racemase/muconate lactonizing enzyme family.</text>
</comment>
<dbReference type="GO" id="GO:0046872">
    <property type="term" value="F:metal ion binding"/>
    <property type="evidence" value="ECO:0007669"/>
    <property type="project" value="UniProtKB-KW"/>
</dbReference>
<dbReference type="EMBL" id="CXWD01000003">
    <property type="protein sequence ID" value="CTQ65466.1"/>
    <property type="molecule type" value="Genomic_DNA"/>
</dbReference>
<gene>
    <name evidence="7" type="ORF">LAX5112_00638</name>
</gene>
<organism evidence="7 8">
    <name type="scientific">Roseibium alexandrii</name>
    <dbReference type="NCBI Taxonomy" id="388408"/>
    <lineage>
        <taxon>Bacteria</taxon>
        <taxon>Pseudomonadati</taxon>
        <taxon>Pseudomonadota</taxon>
        <taxon>Alphaproteobacteria</taxon>
        <taxon>Hyphomicrobiales</taxon>
        <taxon>Stappiaceae</taxon>
        <taxon>Roseibium</taxon>
    </lineage>
</organism>
<evidence type="ECO:0000256" key="4">
    <source>
        <dbReference type="ARBA" id="ARBA00022842"/>
    </source>
</evidence>
<dbReference type="GO" id="GO:0006518">
    <property type="term" value="P:peptide metabolic process"/>
    <property type="evidence" value="ECO:0007669"/>
    <property type="project" value="UniProtKB-ARBA"/>
</dbReference>
<dbReference type="PANTHER" id="PTHR48073:SF2">
    <property type="entry name" value="O-SUCCINYLBENZOATE SYNTHASE"/>
    <property type="match status" value="1"/>
</dbReference>
<proteinExistence type="inferred from homology"/>
<evidence type="ECO:0000256" key="3">
    <source>
        <dbReference type="ARBA" id="ARBA00022723"/>
    </source>
</evidence>
<dbReference type="SMART" id="SM00922">
    <property type="entry name" value="MR_MLE"/>
    <property type="match status" value="1"/>
</dbReference>
<dbReference type="InterPro" id="IPR013342">
    <property type="entry name" value="Mandelate_racemase_C"/>
</dbReference>
<accession>A0A0M6ZTC1</accession>
<dbReference type="FunFam" id="3.30.390.10:FF:000009">
    <property type="entry name" value="Hydrophobic dipeptide epimerase"/>
    <property type="match status" value="1"/>
</dbReference>
<evidence type="ECO:0000259" key="6">
    <source>
        <dbReference type="SMART" id="SM00922"/>
    </source>
</evidence>
<dbReference type="InterPro" id="IPR013341">
    <property type="entry name" value="Mandelate_racemase_N_dom"/>
</dbReference>